<feature type="transmembrane region" description="Helical" evidence="1">
    <location>
        <begin position="39"/>
        <end position="59"/>
    </location>
</feature>
<dbReference type="Pfam" id="PF02517">
    <property type="entry name" value="Rce1-like"/>
    <property type="match status" value="1"/>
</dbReference>
<feature type="domain" description="CAAX prenyl protease 2/Lysostaphin resistance protein A-like" evidence="2">
    <location>
        <begin position="45"/>
        <end position="132"/>
    </location>
</feature>
<organism evidence="3 4">
    <name type="scientific">Kocuria soli</name>
    <dbReference type="NCBI Taxonomy" id="2485125"/>
    <lineage>
        <taxon>Bacteria</taxon>
        <taxon>Bacillati</taxon>
        <taxon>Actinomycetota</taxon>
        <taxon>Actinomycetes</taxon>
        <taxon>Micrococcales</taxon>
        <taxon>Micrococcaceae</taxon>
        <taxon>Kocuria</taxon>
    </lineage>
</organism>
<evidence type="ECO:0000313" key="3">
    <source>
        <dbReference type="EMBL" id="ROZ61745.1"/>
    </source>
</evidence>
<evidence type="ECO:0000256" key="1">
    <source>
        <dbReference type="SAM" id="Phobius"/>
    </source>
</evidence>
<keyword evidence="1" id="KW-0472">Membrane</keyword>
<gene>
    <name evidence="3" type="ORF">EDL96_12325</name>
</gene>
<accession>A0A3N4A0W4</accession>
<dbReference type="GO" id="GO:0004175">
    <property type="term" value="F:endopeptidase activity"/>
    <property type="evidence" value="ECO:0007669"/>
    <property type="project" value="UniProtKB-ARBA"/>
</dbReference>
<dbReference type="GO" id="GO:0008237">
    <property type="term" value="F:metallopeptidase activity"/>
    <property type="evidence" value="ECO:0007669"/>
    <property type="project" value="UniProtKB-KW"/>
</dbReference>
<dbReference type="InterPro" id="IPR003675">
    <property type="entry name" value="Rce1/LyrA-like_dom"/>
</dbReference>
<evidence type="ECO:0000313" key="4">
    <source>
        <dbReference type="Proteomes" id="UP000270616"/>
    </source>
</evidence>
<feature type="transmembrane region" description="Helical" evidence="1">
    <location>
        <begin position="71"/>
        <end position="92"/>
    </location>
</feature>
<keyword evidence="3" id="KW-0378">Hydrolase</keyword>
<keyword evidence="4" id="KW-1185">Reference proteome</keyword>
<keyword evidence="3" id="KW-0645">Protease</keyword>
<dbReference type="GO" id="GO:0006508">
    <property type="term" value="P:proteolysis"/>
    <property type="evidence" value="ECO:0007669"/>
    <property type="project" value="UniProtKB-KW"/>
</dbReference>
<reference evidence="3 4" key="1">
    <citation type="submission" date="2018-10" db="EMBL/GenBank/DDBJ databases">
        <title>Kocuria sp. M5W7-7, whole genome shotgun sequence.</title>
        <authorList>
            <person name="Tuo L."/>
        </authorList>
    </citation>
    <scope>NUCLEOTIDE SEQUENCE [LARGE SCALE GENOMIC DNA]</scope>
    <source>
        <strain evidence="3 4">M5W7-7</strain>
    </source>
</reference>
<name>A0A3N4A0W4_9MICC</name>
<feature type="transmembrane region" description="Helical" evidence="1">
    <location>
        <begin position="123"/>
        <end position="142"/>
    </location>
</feature>
<dbReference type="OrthoDB" id="4948798at2"/>
<evidence type="ECO:0000259" key="2">
    <source>
        <dbReference type="Pfam" id="PF02517"/>
    </source>
</evidence>
<protein>
    <submittedName>
        <fullName evidence="3">CPBP family intramembrane metalloprotease</fullName>
    </submittedName>
</protein>
<keyword evidence="3" id="KW-0482">Metalloprotease</keyword>
<dbReference type="EMBL" id="RKMF01000018">
    <property type="protein sequence ID" value="ROZ61745.1"/>
    <property type="molecule type" value="Genomic_DNA"/>
</dbReference>
<dbReference type="Proteomes" id="UP000270616">
    <property type="component" value="Unassembled WGS sequence"/>
</dbReference>
<dbReference type="RefSeq" id="WP_123826535.1">
    <property type="nucleotide sequence ID" value="NZ_RKMF01000018.1"/>
</dbReference>
<keyword evidence="1" id="KW-0812">Transmembrane</keyword>
<proteinExistence type="predicted"/>
<sequence>MPPWQVLLVITASLIITVLLAAALSVTPAGDSSSTSELGHGWVLAVITPVFTVVALPLAEEIIFRRLLLDWLLARTSAALAFIVVTVTFAAIHVTPPVMLYILVCEGFWTLLRIWYASLWASWIAHMCNNALVTGAALVALLST</sequence>
<comment type="caution">
    <text evidence="3">The sequence shown here is derived from an EMBL/GenBank/DDBJ whole genome shotgun (WGS) entry which is preliminary data.</text>
</comment>
<keyword evidence="1" id="KW-1133">Transmembrane helix</keyword>
<dbReference type="GO" id="GO:0080120">
    <property type="term" value="P:CAAX-box protein maturation"/>
    <property type="evidence" value="ECO:0007669"/>
    <property type="project" value="UniProtKB-ARBA"/>
</dbReference>
<dbReference type="AlphaFoldDB" id="A0A3N4A0W4"/>